<keyword evidence="2" id="KW-0560">Oxidoreductase</keyword>
<name>A0A557RXY7_9GAMM</name>
<dbReference type="RefSeq" id="WP_144360302.1">
    <property type="nucleotide sequence ID" value="NZ_VMNH01000027.1"/>
</dbReference>
<evidence type="ECO:0000259" key="1">
    <source>
        <dbReference type="PROSITE" id="PS51725"/>
    </source>
</evidence>
<protein>
    <submittedName>
        <fullName evidence="2">Antibiotic biosynthesis monooxygenase</fullName>
    </submittedName>
</protein>
<comment type="caution">
    <text evidence="2">The sequence shown here is derived from an EMBL/GenBank/DDBJ whole genome shotgun (WGS) entry which is preliminary data.</text>
</comment>
<dbReference type="Pfam" id="PF03992">
    <property type="entry name" value="ABM"/>
    <property type="match status" value="1"/>
</dbReference>
<dbReference type="EMBL" id="VMNH01000027">
    <property type="protein sequence ID" value="TVO70022.1"/>
    <property type="molecule type" value="Genomic_DNA"/>
</dbReference>
<dbReference type="Gene3D" id="3.30.70.100">
    <property type="match status" value="1"/>
</dbReference>
<dbReference type="AlphaFoldDB" id="A0A557RXY7"/>
<proteinExistence type="predicted"/>
<feature type="domain" description="ABM" evidence="1">
    <location>
        <begin position="3"/>
        <end position="91"/>
    </location>
</feature>
<dbReference type="PROSITE" id="PS51725">
    <property type="entry name" value="ABM"/>
    <property type="match status" value="1"/>
</dbReference>
<accession>A0A557RXY7</accession>
<dbReference type="Proteomes" id="UP000316649">
    <property type="component" value="Unassembled WGS sequence"/>
</dbReference>
<evidence type="ECO:0000313" key="2">
    <source>
        <dbReference type="EMBL" id="TVO70022.1"/>
    </source>
</evidence>
<sequence length="91" mass="10146">MAIIVAGKLTIQLGSRDEFINKSCQSILQARKDEACEDFAVSPDPVDVSRVNIFEKWKSHSALNAFRNSGSESDIFSLVESFDVNEYEIST</sequence>
<reference evidence="2 3" key="1">
    <citation type="submission" date="2019-07" db="EMBL/GenBank/DDBJ databases">
        <title>The pathways for chlorine oxyanion respiration interact through the shared metabolite chlorate.</title>
        <authorList>
            <person name="Barnum T.P."/>
            <person name="Cheng Y."/>
            <person name="Hill K.A."/>
            <person name="Lucas L.N."/>
            <person name="Carlson H.K."/>
            <person name="Coates J.D."/>
        </authorList>
    </citation>
    <scope>NUCLEOTIDE SEQUENCE [LARGE SCALE GENOMIC DNA]</scope>
    <source>
        <strain evidence="2 3">BK-1</strain>
    </source>
</reference>
<dbReference type="InterPro" id="IPR007138">
    <property type="entry name" value="ABM_dom"/>
</dbReference>
<keyword evidence="3" id="KW-1185">Reference proteome</keyword>
<dbReference type="OrthoDB" id="287932at2"/>
<keyword evidence="2" id="KW-0503">Monooxygenase</keyword>
<gene>
    <name evidence="2" type="ORF">FHP88_17015</name>
</gene>
<dbReference type="InterPro" id="IPR011008">
    <property type="entry name" value="Dimeric_a/b-barrel"/>
</dbReference>
<dbReference type="GO" id="GO:0004497">
    <property type="term" value="F:monooxygenase activity"/>
    <property type="evidence" value="ECO:0007669"/>
    <property type="project" value="UniProtKB-KW"/>
</dbReference>
<organism evidence="2 3">
    <name type="scientific">Sedimenticola selenatireducens</name>
    <dbReference type="NCBI Taxonomy" id="191960"/>
    <lineage>
        <taxon>Bacteria</taxon>
        <taxon>Pseudomonadati</taxon>
        <taxon>Pseudomonadota</taxon>
        <taxon>Gammaproteobacteria</taxon>
        <taxon>Chromatiales</taxon>
        <taxon>Sedimenticolaceae</taxon>
        <taxon>Sedimenticola</taxon>
    </lineage>
</organism>
<dbReference type="SUPFAM" id="SSF54909">
    <property type="entry name" value="Dimeric alpha+beta barrel"/>
    <property type="match status" value="1"/>
</dbReference>
<evidence type="ECO:0000313" key="3">
    <source>
        <dbReference type="Proteomes" id="UP000316649"/>
    </source>
</evidence>